<name>W6QM26_PENRF</name>
<proteinExistence type="predicted"/>
<dbReference type="AlphaFoldDB" id="W6QM26"/>
<organism evidence="1 2">
    <name type="scientific">Penicillium roqueforti (strain FM164)</name>
    <dbReference type="NCBI Taxonomy" id="1365484"/>
    <lineage>
        <taxon>Eukaryota</taxon>
        <taxon>Fungi</taxon>
        <taxon>Dikarya</taxon>
        <taxon>Ascomycota</taxon>
        <taxon>Pezizomycotina</taxon>
        <taxon>Eurotiomycetes</taxon>
        <taxon>Eurotiomycetidae</taxon>
        <taxon>Eurotiales</taxon>
        <taxon>Aspergillaceae</taxon>
        <taxon>Penicillium</taxon>
    </lineage>
</organism>
<evidence type="ECO:0000313" key="1">
    <source>
        <dbReference type="EMBL" id="CDM30622.1"/>
    </source>
</evidence>
<accession>W6QM26</accession>
<dbReference type="Proteomes" id="UP000030686">
    <property type="component" value="Unassembled WGS sequence"/>
</dbReference>
<reference evidence="1" key="1">
    <citation type="journal article" date="2014" name="Nat. Commun.">
        <title>Multiple recent horizontal transfers of a large genomic region in cheese making fungi.</title>
        <authorList>
            <person name="Cheeseman K."/>
            <person name="Ropars J."/>
            <person name="Renault P."/>
            <person name="Dupont J."/>
            <person name="Gouzy J."/>
            <person name="Branca A."/>
            <person name="Abraham A.L."/>
            <person name="Ceppi M."/>
            <person name="Conseiller E."/>
            <person name="Debuchy R."/>
            <person name="Malagnac F."/>
            <person name="Goarin A."/>
            <person name="Silar P."/>
            <person name="Lacoste S."/>
            <person name="Sallet E."/>
            <person name="Bensimon A."/>
            <person name="Giraud T."/>
            <person name="Brygoo Y."/>
        </authorList>
    </citation>
    <scope>NUCLEOTIDE SEQUENCE [LARGE SCALE GENOMIC DNA]</scope>
    <source>
        <strain evidence="1">FM164</strain>
    </source>
</reference>
<protein>
    <submittedName>
        <fullName evidence="1">Genomic scaffold, ProqFM164S02</fullName>
    </submittedName>
</protein>
<dbReference type="OrthoDB" id="5350472at2759"/>
<gene>
    <name evidence="1" type="ORF">PROQFM164_S02g000772</name>
</gene>
<evidence type="ECO:0000313" key="2">
    <source>
        <dbReference type="Proteomes" id="UP000030686"/>
    </source>
</evidence>
<dbReference type="EMBL" id="HG792016">
    <property type="protein sequence ID" value="CDM30622.1"/>
    <property type="molecule type" value="Genomic_DNA"/>
</dbReference>
<sequence length="157" mass="17764">MVLPKLAIAHDSSVPTKTQKAKDRLLYTDLLQANNSRCGDGHTRKPRRVSTTRILTQKIGNCAETYPWVHFLGSWSIGNRNVHGIYLQCKDLRPAQYEDSLRGETWKRVSDPCFNCQEIISIHGGVVSNFSRYSGSAGAPPKCYALRFAMYSCLIWR</sequence>
<keyword evidence="2" id="KW-1185">Reference proteome</keyword>